<evidence type="ECO:0000313" key="4">
    <source>
        <dbReference type="Proteomes" id="UP000218887"/>
    </source>
</evidence>
<dbReference type="InterPro" id="IPR001375">
    <property type="entry name" value="Peptidase_S9_cat"/>
</dbReference>
<feature type="domain" description="Peptidase S9 prolyl oligopeptidase catalytic" evidence="2">
    <location>
        <begin position="389"/>
        <end position="594"/>
    </location>
</feature>
<dbReference type="Gene3D" id="3.40.50.1820">
    <property type="entry name" value="alpha/beta hydrolase"/>
    <property type="match status" value="1"/>
</dbReference>
<dbReference type="Pfam" id="PF00326">
    <property type="entry name" value="Peptidase_S9"/>
    <property type="match status" value="1"/>
</dbReference>
<accession>A0A2A2I870</accession>
<keyword evidence="4" id="KW-1185">Reference proteome</keyword>
<dbReference type="InterPro" id="IPR029058">
    <property type="entry name" value="AB_hydrolase_fold"/>
</dbReference>
<dbReference type="GO" id="GO:0006508">
    <property type="term" value="P:proteolysis"/>
    <property type="evidence" value="ECO:0007669"/>
    <property type="project" value="InterPro"/>
</dbReference>
<evidence type="ECO:0000259" key="2">
    <source>
        <dbReference type="Pfam" id="PF00326"/>
    </source>
</evidence>
<evidence type="ECO:0000313" key="3">
    <source>
        <dbReference type="EMBL" id="PAV28201.1"/>
    </source>
</evidence>
<dbReference type="PANTHER" id="PTHR42776:SF27">
    <property type="entry name" value="DIPEPTIDYL PEPTIDASE FAMILY MEMBER 6"/>
    <property type="match status" value="1"/>
</dbReference>
<name>A0A2A2I870_9BACI</name>
<dbReference type="GO" id="GO:0004252">
    <property type="term" value="F:serine-type endopeptidase activity"/>
    <property type="evidence" value="ECO:0007669"/>
    <property type="project" value="TreeGrafter"/>
</dbReference>
<dbReference type="RefSeq" id="WP_095656874.1">
    <property type="nucleotide sequence ID" value="NZ_NPOA01000014.1"/>
</dbReference>
<dbReference type="Gene3D" id="2.130.10.120">
    <property type="entry name" value="Prolyl oligopeptidase, N-terminal domain"/>
    <property type="match status" value="1"/>
</dbReference>
<sequence>MIQFPKPTVEQFFRTYVITDFSVNKNEDRLIFSSNLNGKMNLWAMDLPDTFPYLFAHHDESCSFIQFDPKNRYVLAGFDKDGDENHQIYALPNEGGLPQPLITGESQEKYFFSHLSEDGKRVYYMTSEGNPSFLNARVRNLEDNSDTLLNTGEVSPTELSAVSDNEEAFVYLRTFANTYVTGFVKVGEETHSLTPDPKKVHVAFEPVFVDDKTIYFVTDYESEYSYVAKFDLKTKEFSSVLEIADESIQTIKWNKDNNKFYLLTEKGVTDVLYSYELESEKLERLTAPVDVIEKIQVAKSGNLYLLGRSATIPHNIYQSTDGSSWNQLTNNRVLGLSNDDMVEPEVVSYKSFDGMEIESLLFKAKPENDNGHTILWPHGGPQASERKMFRSMFQCFLNRGYTIFAPNFRGSTGYGSSFVKLVEQDWGEGPRLDNVAGIEWLFANKITTREKLFLVGGSYGGYMALLLHGRHPEYFKAVVDIFGPSDLFTFINSVPPHWKPIMERWLGDPERDKERFIKDSPVTYLDGMTKPMLVIQGAKDPRVVKEESDQIVAKLEEKGRDVEYLVLEDEGHGFSKKENEIKVYNLMLDFLEKHQG</sequence>
<dbReference type="EMBL" id="NPOA01000014">
    <property type="protein sequence ID" value="PAV28201.1"/>
    <property type="molecule type" value="Genomic_DNA"/>
</dbReference>
<comment type="caution">
    <text evidence="3">The sequence shown here is derived from an EMBL/GenBank/DDBJ whole genome shotgun (WGS) entry which is preliminary data.</text>
</comment>
<dbReference type="OrthoDB" id="108903at2"/>
<reference evidence="3 4" key="1">
    <citation type="submission" date="2017-08" db="EMBL/GenBank/DDBJ databases">
        <title>Virgibacillus indicus sp. nov. and Virgibacillus profoundi sp. nov, two moderately halophilic bacteria isolated from marine sediment by using the Microfluidic Streak Plate.</title>
        <authorList>
            <person name="Xu B."/>
            <person name="Hu B."/>
            <person name="Wang J."/>
            <person name="Zhu Y."/>
            <person name="Huang L."/>
            <person name="Du W."/>
            <person name="Huang Y."/>
        </authorList>
    </citation>
    <scope>NUCLEOTIDE SEQUENCE [LARGE SCALE GENOMIC DNA]</scope>
    <source>
        <strain evidence="3 4">IO3-P3-H5</strain>
    </source>
</reference>
<dbReference type="AlphaFoldDB" id="A0A2A2I870"/>
<evidence type="ECO:0000256" key="1">
    <source>
        <dbReference type="ARBA" id="ARBA00022801"/>
    </source>
</evidence>
<proteinExistence type="predicted"/>
<dbReference type="SUPFAM" id="SSF53474">
    <property type="entry name" value="alpha/beta-Hydrolases"/>
    <property type="match status" value="1"/>
</dbReference>
<organism evidence="3 4">
    <name type="scientific">Virgibacillus profundi</name>
    <dbReference type="NCBI Taxonomy" id="2024555"/>
    <lineage>
        <taxon>Bacteria</taxon>
        <taxon>Bacillati</taxon>
        <taxon>Bacillota</taxon>
        <taxon>Bacilli</taxon>
        <taxon>Bacillales</taxon>
        <taxon>Bacillaceae</taxon>
        <taxon>Virgibacillus</taxon>
    </lineage>
</organism>
<gene>
    <name evidence="3" type="ORF">CIL05_17700</name>
</gene>
<dbReference type="SUPFAM" id="SSF69304">
    <property type="entry name" value="Tricorn protease N-terminal domain"/>
    <property type="match status" value="1"/>
</dbReference>
<dbReference type="InterPro" id="IPR011042">
    <property type="entry name" value="6-blade_b-propeller_TolB-like"/>
</dbReference>
<protein>
    <submittedName>
        <fullName evidence="3">S9 family peptidase</fullName>
    </submittedName>
</protein>
<dbReference type="Proteomes" id="UP000218887">
    <property type="component" value="Unassembled WGS sequence"/>
</dbReference>
<dbReference type="PANTHER" id="PTHR42776">
    <property type="entry name" value="SERINE PEPTIDASE S9 FAMILY MEMBER"/>
    <property type="match status" value="1"/>
</dbReference>
<dbReference type="Gene3D" id="2.120.10.30">
    <property type="entry name" value="TolB, C-terminal domain"/>
    <property type="match status" value="1"/>
</dbReference>
<keyword evidence="1" id="KW-0378">Hydrolase</keyword>